<dbReference type="InterPro" id="IPR045274">
    <property type="entry name" value="WAK-like"/>
</dbReference>
<keyword evidence="5 12" id="KW-0732">Signal</keyword>
<keyword evidence="3" id="KW-0808">Transferase</keyword>
<dbReference type="GO" id="GO:0005886">
    <property type="term" value="C:plasma membrane"/>
    <property type="evidence" value="ECO:0007669"/>
    <property type="project" value="TreeGrafter"/>
</dbReference>
<dbReference type="InterPro" id="IPR000719">
    <property type="entry name" value="Prot_kinase_dom"/>
</dbReference>
<evidence type="ECO:0000313" key="15">
    <source>
        <dbReference type="Proteomes" id="UP001341281"/>
    </source>
</evidence>
<dbReference type="AlphaFoldDB" id="A0AAQ3PPG5"/>
<evidence type="ECO:0000256" key="3">
    <source>
        <dbReference type="ARBA" id="ARBA00022679"/>
    </source>
</evidence>
<gene>
    <name evidence="14" type="ORF">U9M48_002623</name>
</gene>
<dbReference type="Proteomes" id="UP001341281">
    <property type="component" value="Chromosome 01"/>
</dbReference>
<keyword evidence="6 11" id="KW-0547">Nucleotide-binding</keyword>
<dbReference type="Gene3D" id="1.10.510.10">
    <property type="entry name" value="Transferase(Phosphotransferase) domain 1"/>
    <property type="match status" value="1"/>
</dbReference>
<name>A0AAQ3PPG5_PASNO</name>
<dbReference type="PANTHER" id="PTHR27005">
    <property type="entry name" value="WALL-ASSOCIATED RECEPTOR KINASE-LIKE 21"/>
    <property type="match status" value="1"/>
</dbReference>
<keyword evidence="4" id="KW-0812">Transmembrane</keyword>
<reference evidence="14 15" key="1">
    <citation type="submission" date="2024-02" db="EMBL/GenBank/DDBJ databases">
        <title>High-quality chromosome-scale genome assembly of Pensacola bahiagrass (Paspalum notatum Flugge var. saurae).</title>
        <authorList>
            <person name="Vega J.M."/>
            <person name="Podio M."/>
            <person name="Orjuela J."/>
            <person name="Siena L.A."/>
            <person name="Pessino S.C."/>
            <person name="Combes M.C."/>
            <person name="Mariac C."/>
            <person name="Albertini E."/>
            <person name="Pupilli F."/>
            <person name="Ortiz J.P.A."/>
            <person name="Leblanc O."/>
        </authorList>
    </citation>
    <scope>NUCLEOTIDE SEQUENCE [LARGE SCALE GENOMIC DNA]</scope>
    <source>
        <strain evidence="14">R1</strain>
        <tissue evidence="14">Leaf</tissue>
    </source>
</reference>
<dbReference type="FunFam" id="3.30.200.20:FF:000043">
    <property type="entry name" value="Wall-associated receptor kinase 2"/>
    <property type="match status" value="1"/>
</dbReference>
<keyword evidence="8 11" id="KW-0067">ATP-binding</keyword>
<sequence>MDSATAVPLLLVVLQLRSAAAAQPSGGCPISCGDVSVPYPFGIGTGCCQTPIPIGRPSYAVQFRYLDTELTSALPNAVRVAERGWFDAVAAQMLNASAPPDSAVRTPVPVVLECGVGVGLQTDGTRSRRQRQPHLVLPHGRGEQRVPQQTQHLPQRLRQLQNWLRVPVPARVRRQPLPRRWRRMPSARSRGSVSTVVQTRPEGTNAGARVVLVVTRSWQCTRVDVSGVAPGGVGLLLVVLGGAFVTRRIKYRAARMLKRKFFNQNRGHLLQQLVSQKTHITERMIIPLYELDKATNNFGRTRELGGGGHGTVYKGILSNQHVVAIKKSKVAVQREIDEFINEVAILSQINHRNVVKLFGCCLETHVPLLPIRASSCRGTAIAAMAVLAEDCNRVCKSTSLPSHGGIIPNNPQGYKSYNILLDGSLMAKVSDFGASRCIPADETGISTAIHGTFEYLDPMYYYTGRLTDFFRKRKLYKILPKQRRLTNKSDDIFSFGIVLIELLTRKKPYSYRSPKEDGLVAHFTTLLSEGNLAEVLDAQVVDEGGNEVREVATLAATCV</sequence>
<keyword evidence="7" id="KW-0418">Kinase</keyword>
<dbReference type="Pfam" id="PF07714">
    <property type="entry name" value="PK_Tyr_Ser-Thr"/>
    <property type="match status" value="1"/>
</dbReference>
<evidence type="ECO:0000256" key="4">
    <source>
        <dbReference type="ARBA" id="ARBA00022692"/>
    </source>
</evidence>
<evidence type="ECO:0000313" key="14">
    <source>
        <dbReference type="EMBL" id="WVZ51478.1"/>
    </source>
</evidence>
<dbReference type="InterPro" id="IPR017441">
    <property type="entry name" value="Protein_kinase_ATP_BS"/>
</dbReference>
<dbReference type="EMBL" id="CP144745">
    <property type="protein sequence ID" value="WVZ51478.1"/>
    <property type="molecule type" value="Genomic_DNA"/>
</dbReference>
<evidence type="ECO:0000256" key="6">
    <source>
        <dbReference type="ARBA" id="ARBA00022741"/>
    </source>
</evidence>
<accession>A0AAQ3PPG5</accession>
<organism evidence="14 15">
    <name type="scientific">Paspalum notatum var. saurae</name>
    <dbReference type="NCBI Taxonomy" id="547442"/>
    <lineage>
        <taxon>Eukaryota</taxon>
        <taxon>Viridiplantae</taxon>
        <taxon>Streptophyta</taxon>
        <taxon>Embryophyta</taxon>
        <taxon>Tracheophyta</taxon>
        <taxon>Spermatophyta</taxon>
        <taxon>Magnoliopsida</taxon>
        <taxon>Liliopsida</taxon>
        <taxon>Poales</taxon>
        <taxon>Poaceae</taxon>
        <taxon>PACMAD clade</taxon>
        <taxon>Panicoideae</taxon>
        <taxon>Andropogonodae</taxon>
        <taxon>Paspaleae</taxon>
        <taxon>Paspalinae</taxon>
        <taxon>Paspalum</taxon>
    </lineage>
</organism>
<keyword evidence="10" id="KW-0472">Membrane</keyword>
<dbReference type="GO" id="GO:0005524">
    <property type="term" value="F:ATP binding"/>
    <property type="evidence" value="ECO:0007669"/>
    <property type="project" value="UniProtKB-UniRule"/>
</dbReference>
<dbReference type="SUPFAM" id="SSF56112">
    <property type="entry name" value="Protein kinase-like (PK-like)"/>
    <property type="match status" value="2"/>
</dbReference>
<comment type="subcellular location">
    <subcellularLocation>
        <location evidence="1">Membrane</location>
        <topology evidence="1">Single-pass type I membrane protein</topology>
    </subcellularLocation>
</comment>
<feature type="domain" description="Protein kinase" evidence="13">
    <location>
        <begin position="298"/>
        <end position="559"/>
    </location>
</feature>
<proteinExistence type="predicted"/>
<feature type="chain" id="PRO_5042993166" description="Protein kinase domain-containing protein" evidence="12">
    <location>
        <begin position="23"/>
        <end position="559"/>
    </location>
</feature>
<dbReference type="Gene3D" id="3.30.200.20">
    <property type="entry name" value="Phosphorylase Kinase, domain 1"/>
    <property type="match status" value="1"/>
</dbReference>
<dbReference type="GO" id="GO:0007166">
    <property type="term" value="P:cell surface receptor signaling pathway"/>
    <property type="evidence" value="ECO:0007669"/>
    <property type="project" value="InterPro"/>
</dbReference>
<evidence type="ECO:0000256" key="9">
    <source>
        <dbReference type="ARBA" id="ARBA00022989"/>
    </source>
</evidence>
<dbReference type="InterPro" id="IPR001245">
    <property type="entry name" value="Ser-Thr/Tyr_kinase_cat_dom"/>
</dbReference>
<evidence type="ECO:0000256" key="10">
    <source>
        <dbReference type="ARBA" id="ARBA00023136"/>
    </source>
</evidence>
<protein>
    <recommendedName>
        <fullName evidence="13">Protein kinase domain-containing protein</fullName>
    </recommendedName>
</protein>
<evidence type="ECO:0000256" key="12">
    <source>
        <dbReference type="SAM" id="SignalP"/>
    </source>
</evidence>
<evidence type="ECO:0000256" key="8">
    <source>
        <dbReference type="ARBA" id="ARBA00022840"/>
    </source>
</evidence>
<keyword evidence="15" id="KW-1185">Reference proteome</keyword>
<dbReference type="PROSITE" id="PS50011">
    <property type="entry name" value="PROTEIN_KINASE_DOM"/>
    <property type="match status" value="1"/>
</dbReference>
<evidence type="ECO:0000256" key="1">
    <source>
        <dbReference type="ARBA" id="ARBA00004479"/>
    </source>
</evidence>
<feature type="signal peptide" evidence="12">
    <location>
        <begin position="1"/>
        <end position="22"/>
    </location>
</feature>
<evidence type="ECO:0000256" key="2">
    <source>
        <dbReference type="ARBA" id="ARBA00022527"/>
    </source>
</evidence>
<keyword evidence="9" id="KW-1133">Transmembrane helix</keyword>
<dbReference type="InterPro" id="IPR011009">
    <property type="entry name" value="Kinase-like_dom_sf"/>
</dbReference>
<evidence type="ECO:0000256" key="11">
    <source>
        <dbReference type="PROSITE-ProRule" id="PRU10141"/>
    </source>
</evidence>
<dbReference type="GO" id="GO:0004674">
    <property type="term" value="F:protein serine/threonine kinase activity"/>
    <property type="evidence" value="ECO:0007669"/>
    <property type="project" value="UniProtKB-KW"/>
</dbReference>
<evidence type="ECO:0000256" key="7">
    <source>
        <dbReference type="ARBA" id="ARBA00022777"/>
    </source>
</evidence>
<dbReference type="PROSITE" id="PS00107">
    <property type="entry name" value="PROTEIN_KINASE_ATP"/>
    <property type="match status" value="1"/>
</dbReference>
<feature type="binding site" evidence="11">
    <location>
        <position position="327"/>
    </location>
    <ligand>
        <name>ATP</name>
        <dbReference type="ChEBI" id="CHEBI:30616"/>
    </ligand>
</feature>
<keyword evidence="2" id="KW-0723">Serine/threonine-protein kinase</keyword>
<evidence type="ECO:0000259" key="13">
    <source>
        <dbReference type="PROSITE" id="PS50011"/>
    </source>
</evidence>
<evidence type="ECO:0000256" key="5">
    <source>
        <dbReference type="ARBA" id="ARBA00022729"/>
    </source>
</evidence>
<dbReference type="PANTHER" id="PTHR27005:SF209">
    <property type="entry name" value="OS09G0561500 PROTEIN"/>
    <property type="match status" value="1"/>
</dbReference>